<dbReference type="PANTHER" id="PTHR30348:SF13">
    <property type="entry name" value="UPF0759 PROTEIN YUNF"/>
    <property type="match status" value="1"/>
</dbReference>
<dbReference type="OrthoDB" id="9780310at2"/>
<protein>
    <recommendedName>
        <fullName evidence="3">DUF72 domain-containing protein</fullName>
    </recommendedName>
</protein>
<accession>A0A0R1GGY7</accession>
<keyword evidence="2" id="KW-1185">Reference proteome</keyword>
<dbReference type="RefSeq" id="WP_057905372.1">
    <property type="nucleotide sequence ID" value="NZ_AZDA01000116.1"/>
</dbReference>
<proteinExistence type="predicted"/>
<sequence>MITIGLTTFSEHGQFFNEPARKLTLTEYAQFLPCVELDTAFYGIPRASTVLNWLRAVPETFQFIIKANQVMTQHETLVKAGLESVVPVFDHFRATFAPMQTAGQLKTVLMQFPPYFGVSAENVAYLKLVRHYLPKWPVAVEFRNPTWYQAQYRESTLALLKACQFAHVIVDVPQTPAASVPYYPVATNDHLAIFRLHGRNYAGWANQAKDWRKRRTLYRYSRNELQALVPDIQRLAATTREVCVIFNNNSGGDAAGNALLLKQLLGLTFSGLAPQQIGLF</sequence>
<dbReference type="Pfam" id="PF01904">
    <property type="entry name" value="DUF72"/>
    <property type="match status" value="1"/>
</dbReference>
<dbReference type="STRING" id="1423726.FC07_GL001197"/>
<dbReference type="InterPro" id="IPR036520">
    <property type="entry name" value="UPF0759_sf"/>
</dbReference>
<dbReference type="EMBL" id="AZDA01000116">
    <property type="protein sequence ID" value="KRK33436.1"/>
    <property type="molecule type" value="Genomic_DNA"/>
</dbReference>
<comment type="caution">
    <text evidence="1">The sequence shown here is derived from an EMBL/GenBank/DDBJ whole genome shotgun (WGS) entry which is preliminary data.</text>
</comment>
<dbReference type="Proteomes" id="UP000051461">
    <property type="component" value="Unassembled WGS sequence"/>
</dbReference>
<dbReference type="InterPro" id="IPR002763">
    <property type="entry name" value="DUF72"/>
</dbReference>
<organism evidence="1 2">
    <name type="scientific">Loigolactobacillus bifermentans DSM 20003</name>
    <dbReference type="NCBI Taxonomy" id="1423726"/>
    <lineage>
        <taxon>Bacteria</taxon>
        <taxon>Bacillati</taxon>
        <taxon>Bacillota</taxon>
        <taxon>Bacilli</taxon>
        <taxon>Lactobacillales</taxon>
        <taxon>Lactobacillaceae</taxon>
        <taxon>Loigolactobacillus</taxon>
    </lineage>
</organism>
<name>A0A0R1GGY7_9LACO</name>
<evidence type="ECO:0000313" key="2">
    <source>
        <dbReference type="Proteomes" id="UP000051461"/>
    </source>
</evidence>
<evidence type="ECO:0000313" key="1">
    <source>
        <dbReference type="EMBL" id="KRK33436.1"/>
    </source>
</evidence>
<gene>
    <name evidence="1" type="ORF">FC07_GL001197</name>
</gene>
<reference evidence="1 2" key="1">
    <citation type="journal article" date="2015" name="Genome Announc.">
        <title>Expanding the biotechnology potential of lactobacilli through comparative genomics of 213 strains and associated genera.</title>
        <authorList>
            <person name="Sun Z."/>
            <person name="Harris H.M."/>
            <person name="McCann A."/>
            <person name="Guo C."/>
            <person name="Argimon S."/>
            <person name="Zhang W."/>
            <person name="Yang X."/>
            <person name="Jeffery I.B."/>
            <person name="Cooney J.C."/>
            <person name="Kagawa T.F."/>
            <person name="Liu W."/>
            <person name="Song Y."/>
            <person name="Salvetti E."/>
            <person name="Wrobel A."/>
            <person name="Rasinkangas P."/>
            <person name="Parkhill J."/>
            <person name="Rea M.C."/>
            <person name="O'Sullivan O."/>
            <person name="Ritari J."/>
            <person name="Douillard F.P."/>
            <person name="Paul Ross R."/>
            <person name="Yang R."/>
            <person name="Briner A.E."/>
            <person name="Felis G.E."/>
            <person name="de Vos W.M."/>
            <person name="Barrangou R."/>
            <person name="Klaenhammer T.R."/>
            <person name="Caufield P.W."/>
            <person name="Cui Y."/>
            <person name="Zhang H."/>
            <person name="O'Toole P.W."/>
        </authorList>
    </citation>
    <scope>NUCLEOTIDE SEQUENCE [LARGE SCALE GENOMIC DNA]</scope>
    <source>
        <strain evidence="1 2">DSM 20003</strain>
    </source>
</reference>
<dbReference type="PANTHER" id="PTHR30348">
    <property type="entry name" value="UNCHARACTERIZED PROTEIN YECE"/>
    <property type="match status" value="1"/>
</dbReference>
<dbReference type="SUPFAM" id="SSF117396">
    <property type="entry name" value="TM1631-like"/>
    <property type="match status" value="1"/>
</dbReference>
<dbReference type="Gene3D" id="3.20.20.410">
    <property type="entry name" value="Protein of unknown function UPF0759"/>
    <property type="match status" value="1"/>
</dbReference>
<dbReference type="AlphaFoldDB" id="A0A0R1GGY7"/>
<evidence type="ECO:0008006" key="3">
    <source>
        <dbReference type="Google" id="ProtNLM"/>
    </source>
</evidence>
<dbReference type="PATRIC" id="fig|1423726.3.peg.1244"/>